<evidence type="ECO:0000259" key="8">
    <source>
        <dbReference type="PROSITE" id="PS50928"/>
    </source>
</evidence>
<sequence>MGLAFFQRAGQAVLAAWALASLVFLLSRWAPLSDENLGLANATELGNGALANAQARDLARQAARQRLGVAEPLFYFSRRAPMPGGDPVPWQWNGRRNQYHRWLGALLRGDWGTSFRDGQPVRVRLGAALACTLPLTGAAAALALGLALALALALARRPWWRRPALVLLAGLQALPLFVLATGLLLALANPDALDWLPTYAQAAEGEGFFALVPYLVLPLACLVLSALPELALQLTAALAQELGAGYATTARAKGLATKQVLQRHALRNALVPLLPLVADLLPALVAGAVVVEIVFSLPGMGHLLADAATTRDYPVLVGGVLLVGAARLFSLVLADAGARWLDARVA</sequence>
<organism evidence="9 10">
    <name type="scientific">Hymenobacter nivis</name>
    <dbReference type="NCBI Taxonomy" id="1850093"/>
    <lineage>
        <taxon>Bacteria</taxon>
        <taxon>Pseudomonadati</taxon>
        <taxon>Bacteroidota</taxon>
        <taxon>Cytophagia</taxon>
        <taxon>Cytophagales</taxon>
        <taxon>Hymenobacteraceae</taxon>
        <taxon>Hymenobacter</taxon>
    </lineage>
</organism>
<comment type="caution">
    <text evidence="9">The sequence shown here is derived from an EMBL/GenBank/DDBJ whole genome shotgun (WGS) entry which is preliminary data.</text>
</comment>
<reference evidence="9 10" key="1">
    <citation type="journal article" date="2019" name="Environ. Microbiol.">
        <title>Species interactions and distinct microbial communities in high Arctic permafrost affected cryosols are associated with the CH4 and CO2 gas fluxes.</title>
        <authorList>
            <person name="Altshuler I."/>
            <person name="Hamel J."/>
            <person name="Turney S."/>
            <person name="Magnuson E."/>
            <person name="Levesque R."/>
            <person name="Greer C."/>
            <person name="Whyte L.G."/>
        </authorList>
    </citation>
    <scope>NUCLEOTIDE SEQUENCE [LARGE SCALE GENOMIC DNA]</scope>
    <source>
        <strain evidence="9 10">S9.2P</strain>
    </source>
</reference>
<keyword evidence="2 7" id="KW-0813">Transport</keyword>
<dbReference type="InterPro" id="IPR035906">
    <property type="entry name" value="MetI-like_sf"/>
</dbReference>
<comment type="similarity">
    <text evidence="7">Belongs to the binding-protein-dependent transport system permease family.</text>
</comment>
<dbReference type="Gene3D" id="1.10.3720.10">
    <property type="entry name" value="MetI-like"/>
    <property type="match status" value="1"/>
</dbReference>
<feature type="transmembrane region" description="Helical" evidence="7">
    <location>
        <begin position="273"/>
        <end position="295"/>
    </location>
</feature>
<gene>
    <name evidence="9" type="ORF">EAH73_05720</name>
</gene>
<feature type="domain" description="ABC transmembrane type-1" evidence="8">
    <location>
        <begin position="129"/>
        <end position="333"/>
    </location>
</feature>
<dbReference type="Proteomes" id="UP000317646">
    <property type="component" value="Unassembled WGS sequence"/>
</dbReference>
<evidence type="ECO:0000256" key="2">
    <source>
        <dbReference type="ARBA" id="ARBA00022448"/>
    </source>
</evidence>
<evidence type="ECO:0000313" key="10">
    <source>
        <dbReference type="Proteomes" id="UP000317646"/>
    </source>
</evidence>
<dbReference type="AlphaFoldDB" id="A0A502GXT0"/>
<evidence type="ECO:0000256" key="3">
    <source>
        <dbReference type="ARBA" id="ARBA00022475"/>
    </source>
</evidence>
<dbReference type="Pfam" id="PF00528">
    <property type="entry name" value="BPD_transp_1"/>
    <property type="match status" value="1"/>
</dbReference>
<keyword evidence="6 7" id="KW-0472">Membrane</keyword>
<dbReference type="GO" id="GO:0071916">
    <property type="term" value="F:dipeptide transmembrane transporter activity"/>
    <property type="evidence" value="ECO:0007669"/>
    <property type="project" value="TreeGrafter"/>
</dbReference>
<evidence type="ECO:0000313" key="9">
    <source>
        <dbReference type="EMBL" id="TPG67227.1"/>
    </source>
</evidence>
<feature type="transmembrane region" description="Helical" evidence="7">
    <location>
        <begin position="125"/>
        <end position="153"/>
    </location>
</feature>
<dbReference type="InterPro" id="IPR000515">
    <property type="entry name" value="MetI-like"/>
</dbReference>
<keyword evidence="5 7" id="KW-1133">Transmembrane helix</keyword>
<protein>
    <submittedName>
        <fullName evidence="9">ABC transporter permease</fullName>
    </submittedName>
</protein>
<dbReference type="GO" id="GO:0005886">
    <property type="term" value="C:plasma membrane"/>
    <property type="evidence" value="ECO:0007669"/>
    <property type="project" value="UniProtKB-SubCell"/>
</dbReference>
<feature type="transmembrane region" description="Helical" evidence="7">
    <location>
        <begin position="12"/>
        <end position="30"/>
    </location>
</feature>
<keyword evidence="10" id="KW-1185">Reference proteome</keyword>
<evidence type="ECO:0000256" key="4">
    <source>
        <dbReference type="ARBA" id="ARBA00022692"/>
    </source>
</evidence>
<dbReference type="PANTHER" id="PTHR43163:SF6">
    <property type="entry name" value="DIPEPTIDE TRANSPORT SYSTEM PERMEASE PROTEIN DPPB-RELATED"/>
    <property type="match status" value="1"/>
</dbReference>
<evidence type="ECO:0000256" key="1">
    <source>
        <dbReference type="ARBA" id="ARBA00004651"/>
    </source>
</evidence>
<keyword evidence="4 7" id="KW-0812">Transmembrane</keyword>
<accession>A0A502GXT0</accession>
<feature type="transmembrane region" description="Helical" evidence="7">
    <location>
        <begin position="208"/>
        <end position="227"/>
    </location>
</feature>
<feature type="transmembrane region" description="Helical" evidence="7">
    <location>
        <begin position="165"/>
        <end position="188"/>
    </location>
</feature>
<evidence type="ECO:0000256" key="7">
    <source>
        <dbReference type="RuleBase" id="RU363032"/>
    </source>
</evidence>
<name>A0A502GXT0_9BACT</name>
<feature type="transmembrane region" description="Helical" evidence="7">
    <location>
        <begin position="315"/>
        <end position="334"/>
    </location>
</feature>
<evidence type="ECO:0000256" key="6">
    <source>
        <dbReference type="ARBA" id="ARBA00023136"/>
    </source>
</evidence>
<keyword evidence="3" id="KW-1003">Cell membrane</keyword>
<comment type="subcellular location">
    <subcellularLocation>
        <location evidence="1 7">Cell membrane</location>
        <topology evidence="1 7">Multi-pass membrane protein</topology>
    </subcellularLocation>
</comment>
<evidence type="ECO:0000256" key="5">
    <source>
        <dbReference type="ARBA" id="ARBA00022989"/>
    </source>
</evidence>
<proteinExistence type="inferred from homology"/>
<dbReference type="PROSITE" id="PS50928">
    <property type="entry name" value="ABC_TM1"/>
    <property type="match status" value="1"/>
</dbReference>
<dbReference type="PANTHER" id="PTHR43163">
    <property type="entry name" value="DIPEPTIDE TRANSPORT SYSTEM PERMEASE PROTEIN DPPB-RELATED"/>
    <property type="match status" value="1"/>
</dbReference>
<dbReference type="SUPFAM" id="SSF161098">
    <property type="entry name" value="MetI-like"/>
    <property type="match status" value="1"/>
</dbReference>
<dbReference type="EMBL" id="RCYZ01000002">
    <property type="protein sequence ID" value="TPG67227.1"/>
    <property type="molecule type" value="Genomic_DNA"/>
</dbReference>